<feature type="region of interest" description="Disordered" evidence="1">
    <location>
        <begin position="160"/>
        <end position="185"/>
    </location>
</feature>
<sequence>MFKCRHCGEEFLWNKSAAIRHAQRHGGDENMIENNTERHFPTLNRHKREYFNLGRSTANWREDSPSSQFLEEGRIDDEVSEKHAKLELETTELVLNMKDEQEDSATGESNSGGAETSVSAVDEEKKGQTPNSILAQLIDITRGKKNVIVKAKERMPVAKGINTTTGSSTSTTSAVSNNYNSPSSEHVKTHKSIQCGGCGDMVVNQEWIMLNHVNT</sequence>
<reference evidence="3" key="1">
    <citation type="submission" date="2022-11" db="UniProtKB">
        <authorList>
            <consortium name="WormBaseParasite"/>
        </authorList>
    </citation>
    <scope>IDENTIFICATION</scope>
</reference>
<evidence type="ECO:0000256" key="1">
    <source>
        <dbReference type="SAM" id="MobiDB-lite"/>
    </source>
</evidence>
<evidence type="ECO:0000313" key="2">
    <source>
        <dbReference type="Proteomes" id="UP000887561"/>
    </source>
</evidence>
<organism evidence="2 3">
    <name type="scientific">Meloidogyne javanica</name>
    <name type="common">Root-knot nematode worm</name>
    <dbReference type="NCBI Taxonomy" id="6303"/>
    <lineage>
        <taxon>Eukaryota</taxon>
        <taxon>Metazoa</taxon>
        <taxon>Ecdysozoa</taxon>
        <taxon>Nematoda</taxon>
        <taxon>Chromadorea</taxon>
        <taxon>Rhabditida</taxon>
        <taxon>Tylenchina</taxon>
        <taxon>Tylenchomorpha</taxon>
        <taxon>Tylenchoidea</taxon>
        <taxon>Meloidogynidae</taxon>
        <taxon>Meloidogyninae</taxon>
        <taxon>Meloidogyne</taxon>
        <taxon>Meloidogyne incognita group</taxon>
    </lineage>
</organism>
<evidence type="ECO:0000313" key="3">
    <source>
        <dbReference type="WBParaSite" id="scaffold1304_cov207.g2851"/>
    </source>
</evidence>
<feature type="compositionally biased region" description="Low complexity" evidence="1">
    <location>
        <begin position="162"/>
        <end position="181"/>
    </location>
</feature>
<name>A0A915LMR2_MELJA</name>
<proteinExistence type="predicted"/>
<feature type="compositionally biased region" description="Polar residues" evidence="1">
    <location>
        <begin position="106"/>
        <end position="119"/>
    </location>
</feature>
<keyword evidence="2" id="KW-1185">Reference proteome</keyword>
<accession>A0A915LMR2</accession>
<protein>
    <submittedName>
        <fullName evidence="3">C2H2-type domain-containing protein</fullName>
    </submittedName>
</protein>
<feature type="region of interest" description="Disordered" evidence="1">
    <location>
        <begin position="100"/>
        <end position="128"/>
    </location>
</feature>
<dbReference type="WBParaSite" id="scaffold1304_cov207.g2851">
    <property type="protein sequence ID" value="scaffold1304_cov207.g2851"/>
    <property type="gene ID" value="scaffold1304_cov207.g2851"/>
</dbReference>
<dbReference type="AlphaFoldDB" id="A0A915LMR2"/>
<dbReference type="Proteomes" id="UP000887561">
    <property type="component" value="Unplaced"/>
</dbReference>